<feature type="compositionally biased region" description="Basic residues" evidence="2">
    <location>
        <begin position="1"/>
        <end position="12"/>
    </location>
</feature>
<dbReference type="PANTHER" id="PTHR42942">
    <property type="entry name" value="6-O-METHYLGUANINE DNA METHYLTRANSFERASE"/>
    <property type="match status" value="1"/>
</dbReference>
<accession>A0A8J2UFA4</accession>
<keyword evidence="5" id="KW-1185">Reference proteome</keyword>
<protein>
    <recommendedName>
        <fullName evidence="3">Methylated-DNA-[protein]-cysteine S-methyltransferase DNA binding domain-containing protein</fullName>
    </recommendedName>
</protein>
<feature type="compositionally biased region" description="Basic and acidic residues" evidence="2">
    <location>
        <begin position="45"/>
        <end position="58"/>
    </location>
</feature>
<evidence type="ECO:0000256" key="2">
    <source>
        <dbReference type="SAM" id="MobiDB-lite"/>
    </source>
</evidence>
<dbReference type="EMBL" id="BMJC01000004">
    <property type="protein sequence ID" value="GGB10116.1"/>
    <property type="molecule type" value="Genomic_DNA"/>
</dbReference>
<evidence type="ECO:0000313" key="4">
    <source>
        <dbReference type="EMBL" id="GGB10116.1"/>
    </source>
</evidence>
<organism evidence="4 5">
    <name type="scientific">Puia dinghuensis</name>
    <dbReference type="NCBI Taxonomy" id="1792502"/>
    <lineage>
        <taxon>Bacteria</taxon>
        <taxon>Pseudomonadati</taxon>
        <taxon>Bacteroidota</taxon>
        <taxon>Chitinophagia</taxon>
        <taxon>Chitinophagales</taxon>
        <taxon>Chitinophagaceae</taxon>
        <taxon>Puia</taxon>
    </lineage>
</organism>
<sequence>MATPQKKGKSAGKKGGAGKKAAPKTTAKRSKPAPPAAKSASRGTPVRERLNTVKPSGGRDDSFFGLVHEVARQIPRGRVTSYGAIAAALGTRLSARMVGWAMMAVPYASKPVPAHRVVNRNGLLSGRHHFNPPEKMQQLLEKEGVAVKDNTVVDFKRLFWDPSKEL</sequence>
<evidence type="ECO:0000259" key="3">
    <source>
        <dbReference type="Pfam" id="PF01035"/>
    </source>
</evidence>
<gene>
    <name evidence="4" type="ORF">GCM10011511_37090</name>
</gene>
<evidence type="ECO:0000256" key="1">
    <source>
        <dbReference type="ARBA" id="ARBA00022763"/>
    </source>
</evidence>
<dbReference type="Proteomes" id="UP000607559">
    <property type="component" value="Unassembled WGS sequence"/>
</dbReference>
<dbReference type="AlphaFoldDB" id="A0A8J2UFA4"/>
<dbReference type="Gene3D" id="1.10.10.10">
    <property type="entry name" value="Winged helix-like DNA-binding domain superfamily/Winged helix DNA-binding domain"/>
    <property type="match status" value="1"/>
</dbReference>
<dbReference type="InterPro" id="IPR014048">
    <property type="entry name" value="MethylDNA_cys_MeTrfase_DNA-bd"/>
</dbReference>
<dbReference type="GO" id="GO:0003824">
    <property type="term" value="F:catalytic activity"/>
    <property type="evidence" value="ECO:0007669"/>
    <property type="project" value="InterPro"/>
</dbReference>
<comment type="caution">
    <text evidence="4">The sequence shown here is derived from an EMBL/GenBank/DDBJ whole genome shotgun (WGS) entry which is preliminary data.</text>
</comment>
<dbReference type="SUPFAM" id="SSF46767">
    <property type="entry name" value="Methylated DNA-protein cysteine methyltransferase, C-terminal domain"/>
    <property type="match status" value="1"/>
</dbReference>
<evidence type="ECO:0000313" key="5">
    <source>
        <dbReference type="Proteomes" id="UP000607559"/>
    </source>
</evidence>
<dbReference type="InterPro" id="IPR036217">
    <property type="entry name" value="MethylDNA_cys_MeTrfase_DNAb"/>
</dbReference>
<dbReference type="Pfam" id="PF01035">
    <property type="entry name" value="DNA_binding_1"/>
    <property type="match status" value="1"/>
</dbReference>
<proteinExistence type="predicted"/>
<keyword evidence="1" id="KW-0227">DNA damage</keyword>
<dbReference type="CDD" id="cd06445">
    <property type="entry name" value="ATase"/>
    <property type="match status" value="1"/>
</dbReference>
<name>A0A8J2UFA4_9BACT</name>
<feature type="domain" description="Methylated-DNA-[protein]-cysteine S-methyltransferase DNA binding" evidence="3">
    <location>
        <begin position="63"/>
        <end position="145"/>
    </location>
</feature>
<dbReference type="RefSeq" id="WP_188934457.1">
    <property type="nucleotide sequence ID" value="NZ_BMJC01000004.1"/>
</dbReference>
<dbReference type="GO" id="GO:0006281">
    <property type="term" value="P:DNA repair"/>
    <property type="evidence" value="ECO:0007669"/>
    <property type="project" value="InterPro"/>
</dbReference>
<dbReference type="PANTHER" id="PTHR42942:SF1">
    <property type="entry name" value="ALKYLTRANSFERASE-LIKE PROTEIN 1"/>
    <property type="match status" value="1"/>
</dbReference>
<feature type="region of interest" description="Disordered" evidence="2">
    <location>
        <begin position="1"/>
        <end position="58"/>
    </location>
</feature>
<reference evidence="4" key="2">
    <citation type="submission" date="2020-09" db="EMBL/GenBank/DDBJ databases">
        <authorList>
            <person name="Sun Q."/>
            <person name="Zhou Y."/>
        </authorList>
    </citation>
    <scope>NUCLEOTIDE SEQUENCE</scope>
    <source>
        <strain evidence="4">CGMCC 1.15448</strain>
    </source>
</reference>
<dbReference type="InterPro" id="IPR036388">
    <property type="entry name" value="WH-like_DNA-bd_sf"/>
</dbReference>
<reference evidence="4" key="1">
    <citation type="journal article" date="2014" name="Int. J. Syst. Evol. Microbiol.">
        <title>Complete genome sequence of Corynebacterium casei LMG S-19264T (=DSM 44701T), isolated from a smear-ripened cheese.</title>
        <authorList>
            <consortium name="US DOE Joint Genome Institute (JGI-PGF)"/>
            <person name="Walter F."/>
            <person name="Albersmeier A."/>
            <person name="Kalinowski J."/>
            <person name="Ruckert C."/>
        </authorList>
    </citation>
    <scope>NUCLEOTIDE SEQUENCE</scope>
    <source>
        <strain evidence="4">CGMCC 1.15448</strain>
    </source>
</reference>
<dbReference type="InterPro" id="IPR052520">
    <property type="entry name" value="ATL_DNA_repair"/>
</dbReference>